<feature type="transmembrane region" description="Helical" evidence="1">
    <location>
        <begin position="109"/>
        <end position="127"/>
    </location>
</feature>
<feature type="transmembrane region" description="Helical" evidence="1">
    <location>
        <begin position="155"/>
        <end position="177"/>
    </location>
</feature>
<comment type="caution">
    <text evidence="2">The sequence shown here is derived from an EMBL/GenBank/DDBJ whole genome shotgun (WGS) entry which is preliminary data.</text>
</comment>
<feature type="transmembrane region" description="Helical" evidence="1">
    <location>
        <begin position="405"/>
        <end position="426"/>
    </location>
</feature>
<feature type="transmembrane region" description="Helical" evidence="1">
    <location>
        <begin position="37"/>
        <end position="56"/>
    </location>
</feature>
<gene>
    <name evidence="2" type="ORF">ACFQPS_00695</name>
</gene>
<keyword evidence="1" id="KW-0472">Membrane</keyword>
<evidence type="ECO:0000313" key="2">
    <source>
        <dbReference type="EMBL" id="MFC7331666.1"/>
    </source>
</evidence>
<dbReference type="PANTHER" id="PTHR43044:SF2">
    <property type="entry name" value="POLYSULPHIDE REDUCTASE NRFD"/>
    <property type="match status" value="1"/>
</dbReference>
<dbReference type="Proteomes" id="UP001596456">
    <property type="component" value="Unassembled WGS sequence"/>
</dbReference>
<keyword evidence="1" id="KW-0812">Transmembrane</keyword>
<feature type="transmembrane region" description="Helical" evidence="1">
    <location>
        <begin position="255"/>
        <end position="276"/>
    </location>
</feature>
<proteinExistence type="predicted"/>
<dbReference type="RefSeq" id="WP_377355578.1">
    <property type="nucleotide sequence ID" value="NZ_JBHTCM010000004.1"/>
</dbReference>
<feature type="transmembrane region" description="Helical" evidence="1">
    <location>
        <begin position="338"/>
        <end position="357"/>
    </location>
</feature>
<name>A0ABW2KNV6_9PROT</name>
<keyword evidence="3" id="KW-1185">Reference proteome</keyword>
<dbReference type="EMBL" id="JBHTCM010000004">
    <property type="protein sequence ID" value="MFC7331666.1"/>
    <property type="molecule type" value="Genomic_DNA"/>
</dbReference>
<feature type="transmembrane region" description="Helical" evidence="1">
    <location>
        <begin position="78"/>
        <end position="97"/>
    </location>
</feature>
<reference evidence="3" key="1">
    <citation type="journal article" date="2019" name="Int. J. Syst. Evol. Microbiol.">
        <title>The Global Catalogue of Microorganisms (GCM) 10K type strain sequencing project: providing services to taxonomists for standard genome sequencing and annotation.</title>
        <authorList>
            <consortium name="The Broad Institute Genomics Platform"/>
            <consortium name="The Broad Institute Genome Sequencing Center for Infectious Disease"/>
            <person name="Wu L."/>
            <person name="Ma J."/>
        </authorList>
    </citation>
    <scope>NUCLEOTIDE SEQUENCE [LARGE SCALE GENOMIC DNA]</scope>
    <source>
        <strain evidence="3">CGMCC 1.16275</strain>
    </source>
</reference>
<evidence type="ECO:0000256" key="1">
    <source>
        <dbReference type="SAM" id="Phobius"/>
    </source>
</evidence>
<dbReference type="PANTHER" id="PTHR43044">
    <property type="match status" value="1"/>
</dbReference>
<evidence type="ECO:0000313" key="3">
    <source>
        <dbReference type="Proteomes" id="UP001596456"/>
    </source>
</evidence>
<feature type="transmembrane region" description="Helical" evidence="1">
    <location>
        <begin position="364"/>
        <end position="385"/>
    </location>
</feature>
<protein>
    <submittedName>
        <fullName evidence="2">Hydrogenase</fullName>
    </submittedName>
</protein>
<keyword evidence="1" id="KW-1133">Transmembrane helix</keyword>
<sequence>MTGTTPAPLPQRPDAAVTGELTALALRPPGHGWDRPALLLALLLTGVFGLSVWKLLADGVGVWGLNHPNVWGFDIVNYVWWIGLGNAGAIISGLLLLLGHGWRNALNRLAEAMTLFSAAVAGLFPILHLGRPWLFWWTIPHENALGLWPNFRSPLIWDAFAVMTYLGVVGLFWYVGLIPDLATLRDRAAHPVWRRVYGIAALGWRGCGSHWARWRLAYRTIAAVSVPYVVLIHTGVGLLYAGAPLPGWHSTVFPPLLMIGGTLAGFATIALLSAALRRGFGLADLITAGHLDLLAKIMLATALLYLYVHIAEIWTLLYRATPAELHILRDRVSGPFAPYAWAGWIGSIAVPQFFWLPAVRRRPWAVALISAVIMPAVWASHYMLQMGPLSRGIFPAMWQPYLPTVWDWGVFAGSIGLFLLLLVLFLRAVPAVSIFEVKEALRDEREASA</sequence>
<feature type="transmembrane region" description="Helical" evidence="1">
    <location>
        <begin position="297"/>
        <end position="318"/>
    </location>
</feature>
<organism evidence="2 3">
    <name type="scientific">Rhodocista pekingensis</name>
    <dbReference type="NCBI Taxonomy" id="201185"/>
    <lineage>
        <taxon>Bacteria</taxon>
        <taxon>Pseudomonadati</taxon>
        <taxon>Pseudomonadota</taxon>
        <taxon>Alphaproteobacteria</taxon>
        <taxon>Rhodospirillales</taxon>
        <taxon>Azospirillaceae</taxon>
        <taxon>Rhodocista</taxon>
    </lineage>
</organism>
<accession>A0ABW2KNV6</accession>
<feature type="transmembrane region" description="Helical" evidence="1">
    <location>
        <begin position="221"/>
        <end position="243"/>
    </location>
</feature>